<keyword evidence="3" id="KW-1185">Reference proteome</keyword>
<dbReference type="Pfam" id="PF13560">
    <property type="entry name" value="HTH_31"/>
    <property type="match status" value="1"/>
</dbReference>
<dbReference type="InterPro" id="IPR027910">
    <property type="entry name" value="YdiL_sf"/>
</dbReference>
<dbReference type="Proteomes" id="UP000758701">
    <property type="component" value="Unassembled WGS sequence"/>
</dbReference>
<evidence type="ECO:0000313" key="3">
    <source>
        <dbReference type="Proteomes" id="UP000758701"/>
    </source>
</evidence>
<protein>
    <submittedName>
        <fullName evidence="2">YdiL family protein</fullName>
    </submittedName>
</protein>
<reference evidence="2 3" key="1">
    <citation type="submission" date="2021-06" db="EMBL/GenBank/DDBJ databases">
        <title>Ecological speciation of a Streptomyces species isolated from different habitats and geographic origins.</title>
        <authorList>
            <person name="Wang J."/>
        </authorList>
    </citation>
    <scope>NUCLEOTIDE SEQUENCE [LARGE SCALE GENOMIC DNA]</scope>
    <source>
        <strain evidence="2 3">FXJ8.012</strain>
    </source>
</reference>
<dbReference type="RefSeq" id="WP_224310429.1">
    <property type="nucleotide sequence ID" value="NZ_JAHSST010000031.1"/>
</dbReference>
<evidence type="ECO:0000313" key="2">
    <source>
        <dbReference type="EMBL" id="MBZ6156277.1"/>
    </source>
</evidence>
<dbReference type="SUPFAM" id="SSF47413">
    <property type="entry name" value="lambda repressor-like DNA-binding domains"/>
    <property type="match status" value="1"/>
</dbReference>
<organism evidence="2 3">
    <name type="scientific">Streptomyces olivaceus</name>
    <dbReference type="NCBI Taxonomy" id="47716"/>
    <lineage>
        <taxon>Bacteria</taxon>
        <taxon>Bacillati</taxon>
        <taxon>Actinomycetota</taxon>
        <taxon>Actinomycetes</taxon>
        <taxon>Kitasatosporales</taxon>
        <taxon>Streptomycetaceae</taxon>
        <taxon>Streptomyces</taxon>
    </lineage>
</organism>
<accession>A0ABS7WE84</accession>
<sequence>MPNQQDARYTDPAGMPDDERMTSAELRVVREYLGLTPEWLAGHLKVSARTVRHWEAGKYAVPDGVRLEIEDLEQRTGEFVSGIIDQLMDLPDPGVVTYRDDEEYHAAHPGIGFPASWHRAVVARVAQEVPALSIAFADEAAAGAAPRGRDRAAGGQGADSGARQ</sequence>
<comment type="caution">
    <text evidence="2">The sequence shown here is derived from an EMBL/GenBank/DDBJ whole genome shotgun (WGS) entry which is preliminary data.</text>
</comment>
<feature type="region of interest" description="Disordered" evidence="1">
    <location>
        <begin position="142"/>
        <end position="164"/>
    </location>
</feature>
<feature type="region of interest" description="Disordered" evidence="1">
    <location>
        <begin position="1"/>
        <end position="21"/>
    </location>
</feature>
<proteinExistence type="predicted"/>
<gene>
    <name evidence="2" type="ORF">KVH32_34740</name>
</gene>
<evidence type="ECO:0000256" key="1">
    <source>
        <dbReference type="SAM" id="MobiDB-lite"/>
    </source>
</evidence>
<dbReference type="CDD" id="cd00093">
    <property type="entry name" value="HTH_XRE"/>
    <property type="match status" value="1"/>
</dbReference>
<dbReference type="InterPro" id="IPR001387">
    <property type="entry name" value="Cro/C1-type_HTH"/>
</dbReference>
<dbReference type="Gene3D" id="1.10.3100.10">
    <property type="entry name" value="Putative cytoplasmic protein"/>
    <property type="match status" value="1"/>
</dbReference>
<dbReference type="EMBL" id="JAHSTP010000025">
    <property type="protein sequence ID" value="MBZ6156277.1"/>
    <property type="molecule type" value="Genomic_DNA"/>
</dbReference>
<dbReference type="InterPro" id="IPR010982">
    <property type="entry name" value="Lambda_DNA-bd_dom_sf"/>
</dbReference>
<name>A0ABS7WE84_STROV</name>